<protein>
    <submittedName>
        <fullName evidence="1">Uncharacterized protein</fullName>
    </submittedName>
</protein>
<comment type="caution">
    <text evidence="1">The sequence shown here is derived from an EMBL/GenBank/DDBJ whole genome shotgun (WGS) entry which is preliminary data.</text>
</comment>
<accession>A0ABP0KI64</accession>
<sequence length="169" mass="18732">MKAHRGIARRIADIERCNYPMAGAGYPTGTVESVKAPAGCPQLVPDEPPSKDLAAGVADCVVNPLQAQYTWDSLTTLIESCRRLRKNNWEAMAEFPKRGPFFEDMPKNGPSTSEMITGGCMRARFEPGGASLASGEALFEPGSRDKRWASEWMLKHRIWIPLRSKIYFG</sequence>
<keyword evidence="2" id="KW-1185">Reference proteome</keyword>
<proteinExistence type="predicted"/>
<dbReference type="Proteomes" id="UP001642484">
    <property type="component" value="Unassembled WGS sequence"/>
</dbReference>
<evidence type="ECO:0000313" key="2">
    <source>
        <dbReference type="Proteomes" id="UP001642484"/>
    </source>
</evidence>
<gene>
    <name evidence="1" type="ORF">CCMP2556_LOCUS16382</name>
</gene>
<evidence type="ECO:0000313" key="1">
    <source>
        <dbReference type="EMBL" id="CAK9026501.1"/>
    </source>
</evidence>
<reference evidence="1 2" key="1">
    <citation type="submission" date="2024-02" db="EMBL/GenBank/DDBJ databases">
        <authorList>
            <person name="Chen Y."/>
            <person name="Shah S."/>
            <person name="Dougan E. K."/>
            <person name="Thang M."/>
            <person name="Chan C."/>
        </authorList>
    </citation>
    <scope>NUCLEOTIDE SEQUENCE [LARGE SCALE GENOMIC DNA]</scope>
</reference>
<organism evidence="1 2">
    <name type="scientific">Durusdinium trenchii</name>
    <dbReference type="NCBI Taxonomy" id="1381693"/>
    <lineage>
        <taxon>Eukaryota</taxon>
        <taxon>Sar</taxon>
        <taxon>Alveolata</taxon>
        <taxon>Dinophyceae</taxon>
        <taxon>Suessiales</taxon>
        <taxon>Symbiodiniaceae</taxon>
        <taxon>Durusdinium</taxon>
    </lineage>
</organism>
<name>A0ABP0KI64_9DINO</name>
<dbReference type="EMBL" id="CAXAMN010008779">
    <property type="protein sequence ID" value="CAK9026501.1"/>
    <property type="molecule type" value="Genomic_DNA"/>
</dbReference>